<gene>
    <name evidence="1" type="ORF">SS1G_05514</name>
</gene>
<dbReference type="InParanoid" id="A7EJM0"/>
<evidence type="ECO:0000313" key="1">
    <source>
        <dbReference type="EMBL" id="EDO03036.1"/>
    </source>
</evidence>
<accession>A7EJM0</accession>
<sequence length="70" mass="7747">MFAIIVENDNDDRLNAKAGSETQRYTTGRSRTKACFYGTGLVESQNQKSESDSAFFYRLKVTFGAALPAT</sequence>
<dbReference type="RefSeq" id="XP_001594085.1">
    <property type="nucleotide sequence ID" value="XM_001594035.1"/>
</dbReference>
<dbReference type="GeneID" id="5490086"/>
<dbReference type="EMBL" id="CH476626">
    <property type="protein sequence ID" value="EDO03036.1"/>
    <property type="molecule type" value="Genomic_DNA"/>
</dbReference>
<dbReference type="Proteomes" id="UP000001312">
    <property type="component" value="Unassembled WGS sequence"/>
</dbReference>
<organism evidence="1 2">
    <name type="scientific">Sclerotinia sclerotiorum (strain ATCC 18683 / 1980 / Ss-1)</name>
    <name type="common">White mold</name>
    <name type="synonym">Whetzelinia sclerotiorum</name>
    <dbReference type="NCBI Taxonomy" id="665079"/>
    <lineage>
        <taxon>Eukaryota</taxon>
        <taxon>Fungi</taxon>
        <taxon>Dikarya</taxon>
        <taxon>Ascomycota</taxon>
        <taxon>Pezizomycotina</taxon>
        <taxon>Leotiomycetes</taxon>
        <taxon>Helotiales</taxon>
        <taxon>Sclerotiniaceae</taxon>
        <taxon>Sclerotinia</taxon>
    </lineage>
</organism>
<reference evidence="2" key="1">
    <citation type="journal article" date="2011" name="PLoS Genet.">
        <title>Genomic analysis of the necrotrophic fungal pathogens Sclerotinia sclerotiorum and Botrytis cinerea.</title>
        <authorList>
            <person name="Amselem J."/>
            <person name="Cuomo C.A."/>
            <person name="van Kan J.A."/>
            <person name="Viaud M."/>
            <person name="Benito E.P."/>
            <person name="Couloux A."/>
            <person name="Coutinho P.M."/>
            <person name="de Vries R.P."/>
            <person name="Dyer P.S."/>
            <person name="Fillinger S."/>
            <person name="Fournier E."/>
            <person name="Gout L."/>
            <person name="Hahn M."/>
            <person name="Kohn L."/>
            <person name="Lapalu N."/>
            <person name="Plummer K.M."/>
            <person name="Pradier J.M."/>
            <person name="Quevillon E."/>
            <person name="Sharon A."/>
            <person name="Simon A."/>
            <person name="ten Have A."/>
            <person name="Tudzynski B."/>
            <person name="Tudzynski P."/>
            <person name="Wincker P."/>
            <person name="Andrew M."/>
            <person name="Anthouard V."/>
            <person name="Beever R.E."/>
            <person name="Beffa R."/>
            <person name="Benoit I."/>
            <person name="Bouzid O."/>
            <person name="Brault B."/>
            <person name="Chen Z."/>
            <person name="Choquer M."/>
            <person name="Collemare J."/>
            <person name="Cotton P."/>
            <person name="Danchin E.G."/>
            <person name="Da Silva C."/>
            <person name="Gautier A."/>
            <person name="Giraud C."/>
            <person name="Giraud T."/>
            <person name="Gonzalez C."/>
            <person name="Grossetete S."/>
            <person name="Guldener U."/>
            <person name="Henrissat B."/>
            <person name="Howlett B.J."/>
            <person name="Kodira C."/>
            <person name="Kretschmer M."/>
            <person name="Lappartient A."/>
            <person name="Leroch M."/>
            <person name="Levis C."/>
            <person name="Mauceli E."/>
            <person name="Neuveglise C."/>
            <person name="Oeser B."/>
            <person name="Pearson M."/>
            <person name="Poulain J."/>
            <person name="Poussereau N."/>
            <person name="Quesneville H."/>
            <person name="Rascle C."/>
            <person name="Schumacher J."/>
            <person name="Segurens B."/>
            <person name="Sexton A."/>
            <person name="Silva E."/>
            <person name="Sirven C."/>
            <person name="Soanes D.M."/>
            <person name="Talbot N.J."/>
            <person name="Templeton M."/>
            <person name="Yandava C."/>
            <person name="Yarden O."/>
            <person name="Zeng Q."/>
            <person name="Rollins J.A."/>
            <person name="Lebrun M.H."/>
            <person name="Dickman M."/>
        </authorList>
    </citation>
    <scope>NUCLEOTIDE SEQUENCE [LARGE SCALE GENOMIC DNA]</scope>
    <source>
        <strain evidence="2">ATCC 18683 / 1980 / Ss-1</strain>
    </source>
</reference>
<dbReference type="KEGG" id="ssl:SS1G_05514"/>
<dbReference type="HOGENOM" id="CLU_2759334_0_0_1"/>
<dbReference type="AlphaFoldDB" id="A7EJM0"/>
<keyword evidence="2" id="KW-1185">Reference proteome</keyword>
<protein>
    <submittedName>
        <fullName evidence="1">Uncharacterized protein</fullName>
    </submittedName>
</protein>
<proteinExistence type="predicted"/>
<evidence type="ECO:0000313" key="2">
    <source>
        <dbReference type="Proteomes" id="UP000001312"/>
    </source>
</evidence>
<name>A7EJM0_SCLS1</name>